<feature type="transmembrane region" description="Helical" evidence="1">
    <location>
        <begin position="12"/>
        <end position="33"/>
    </location>
</feature>
<dbReference type="Proteomes" id="UP000032247">
    <property type="component" value="Unassembled WGS sequence"/>
</dbReference>
<gene>
    <name evidence="5" type="primary">ytrH</name>
    <name evidence="4" type="ORF">B4122_3598</name>
    <name evidence="3" type="ORF">B4122_3864</name>
    <name evidence="5" type="ORF">J5227_03295</name>
    <name evidence="6" type="ORF">P5633_09455</name>
    <name evidence="7" type="ORF">QL281_05520</name>
    <name evidence="2" type="ORF">SC09_Contig17orf00586</name>
</gene>
<feature type="transmembrane region" description="Helical" evidence="1">
    <location>
        <begin position="82"/>
        <end position="103"/>
    </location>
</feature>
<dbReference type="STRING" id="483913.AN935_14630"/>
<dbReference type="EMBL" id="LJZV01000021">
    <property type="protein sequence ID" value="KZD89858.1"/>
    <property type="molecule type" value="Genomic_DNA"/>
</dbReference>
<organism evidence="2 8">
    <name type="scientific">Bacillus subtilis</name>
    <dbReference type="NCBI Taxonomy" id="1423"/>
    <lineage>
        <taxon>Bacteria</taxon>
        <taxon>Bacillati</taxon>
        <taxon>Bacillota</taxon>
        <taxon>Bacilli</taxon>
        <taxon>Bacillales</taxon>
        <taxon>Bacillaceae</taxon>
        <taxon>Bacillus</taxon>
    </lineage>
</organism>
<evidence type="ECO:0000313" key="2">
    <source>
        <dbReference type="EMBL" id="KIU13351.1"/>
    </source>
</evidence>
<dbReference type="EMBL" id="CP125292">
    <property type="protein sequence ID" value="WHM22533.1"/>
    <property type="molecule type" value="Genomic_DNA"/>
</dbReference>
<accession>A0A063XFT3</accession>
<proteinExistence type="predicted"/>
<dbReference type="EMBL" id="LJZV01000024">
    <property type="protein sequence ID" value="KZD89478.1"/>
    <property type="molecule type" value="Genomic_DNA"/>
</dbReference>
<protein>
    <submittedName>
        <fullName evidence="5">Sporulation membrane protein YtrH</fullName>
    </submittedName>
</protein>
<dbReference type="EMBL" id="CP120576">
    <property type="protein sequence ID" value="WEY86280.1"/>
    <property type="molecule type" value="Genomic_DNA"/>
</dbReference>
<dbReference type="Proteomes" id="UP001229422">
    <property type="component" value="Chromosome"/>
</dbReference>
<keyword evidence="1" id="KW-0812">Transmembrane</keyword>
<evidence type="ECO:0000313" key="3">
    <source>
        <dbReference type="EMBL" id="KZD89478.1"/>
    </source>
</evidence>
<name>A0A063XFT3_BACIU</name>
<evidence type="ECO:0000313" key="4">
    <source>
        <dbReference type="EMBL" id="KZD89858.1"/>
    </source>
</evidence>
<dbReference type="AlphaFoldDB" id="A0A063XFT3"/>
<reference evidence="6" key="4">
    <citation type="submission" date="2023-03" db="EMBL/GenBank/DDBJ databases">
        <title>Complete genome sequences of 52 Bacillus and Priestia strains isolated from West-African fermentations and 26 reference strains from the DSMZ collection.</title>
        <authorList>
            <person name="Wiedenbein E.S."/>
            <person name="Canoy T.S."/>
            <person name="Hui Y."/>
            <person name="Parkouda C."/>
            <person name="Dawende C."/>
            <person name="Ametefe E."/>
            <person name="Jespersen L."/>
            <person name="Nielsen D.S."/>
        </authorList>
    </citation>
    <scope>NUCLEOTIDE SEQUENCE</scope>
    <source>
        <strain evidence="6">PRO56</strain>
    </source>
</reference>
<keyword evidence="1" id="KW-1133">Transmembrane helix</keyword>
<dbReference type="OMA" id="IFEGNTR"/>
<dbReference type="Proteomes" id="UP001214898">
    <property type="component" value="Chromosome"/>
</dbReference>
<evidence type="ECO:0000256" key="1">
    <source>
        <dbReference type="SAM" id="Phobius"/>
    </source>
</evidence>
<dbReference type="InterPro" id="IPR025689">
    <property type="entry name" value="Spore_YtrH"/>
</dbReference>
<evidence type="ECO:0000313" key="9">
    <source>
        <dbReference type="Proteomes" id="UP000076442"/>
    </source>
</evidence>
<dbReference type="EMBL" id="JXBC01000001">
    <property type="protein sequence ID" value="KIU13351.1"/>
    <property type="molecule type" value="Genomic_DNA"/>
</dbReference>
<reference evidence="2 8" key="1">
    <citation type="submission" date="2014-12" db="EMBL/GenBank/DDBJ databases">
        <title>Comparative genome analysis of Bacillus coagulans HM-08, Clostridium butyricum HM-68, Bacillus subtilis HM-66 and Bacillus licheniformis BL-09.</title>
        <authorList>
            <person name="Zhang H."/>
        </authorList>
    </citation>
    <scope>NUCLEOTIDE SEQUENCE [LARGE SCALE GENOMIC DNA]</scope>
    <source>
        <strain evidence="2 8">HM-66</strain>
    </source>
</reference>
<dbReference type="GeneID" id="86872559"/>
<dbReference type="RefSeq" id="WP_003229410.1">
    <property type="nucleotide sequence ID" value="NZ_AP024621.1"/>
</dbReference>
<dbReference type="Proteomes" id="UP000076442">
    <property type="component" value="Unassembled WGS sequence"/>
</dbReference>
<dbReference type="PATRIC" id="fig|1423.134.peg.3832"/>
<sequence length="113" mass="12060">MDQEAGFMVNFINSYFIALGVLIGGALIGGLGAYLAGEPPLTAITKLANRLKIWALVAAIGGTFDAVYSFERGILEGNTRDIFKQLLLIISAMGGAQSGWLIISWLTQEHLSS</sequence>
<evidence type="ECO:0000313" key="6">
    <source>
        <dbReference type="EMBL" id="WEY86280.1"/>
    </source>
</evidence>
<dbReference type="EMBL" id="JAGFPW010000001">
    <property type="protein sequence ID" value="MBO3793360.1"/>
    <property type="molecule type" value="Genomic_DNA"/>
</dbReference>
<reference evidence="7" key="5">
    <citation type="submission" date="2023-05" db="EMBL/GenBank/DDBJ databases">
        <title>Complete genome sequence of Bacillus subtilis SRCM117797 isolated from Soybean paste.</title>
        <authorList>
            <person name="Abraha H.B."/>
            <person name="Kim K.-P."/>
            <person name="Ryu M.-S."/>
            <person name="Jeong D.-Y."/>
        </authorList>
    </citation>
    <scope>NUCLEOTIDE SEQUENCE</scope>
    <source>
        <strain evidence="7">SRCM117797</strain>
    </source>
</reference>
<reference evidence="3 9" key="2">
    <citation type="submission" date="2015-09" db="EMBL/GenBank/DDBJ databases">
        <title>Spore heat resistance.</title>
        <authorList>
            <person name="Boekhorst J."/>
            <person name="Berendsen E.M."/>
            <person name="Wells-Bennik M.H."/>
            <person name="Kuipers O.P."/>
        </authorList>
    </citation>
    <scope>NUCLEOTIDE SEQUENCE [LARGE SCALE GENOMIC DNA]</scope>
    <source>
        <strain evidence="3 9">B4122</strain>
    </source>
</reference>
<keyword evidence="1" id="KW-0472">Membrane</keyword>
<dbReference type="Pfam" id="PF14034">
    <property type="entry name" value="Spore_YtrH"/>
    <property type="match status" value="1"/>
</dbReference>
<evidence type="ECO:0000313" key="8">
    <source>
        <dbReference type="Proteomes" id="UP000032247"/>
    </source>
</evidence>
<evidence type="ECO:0000313" key="7">
    <source>
        <dbReference type="EMBL" id="WHM22533.1"/>
    </source>
</evidence>
<reference evidence="5" key="3">
    <citation type="submission" date="2021-03" db="EMBL/GenBank/DDBJ databases">
        <title>Isolation of Bacillus subtilis from fermented food sample.</title>
        <authorList>
            <person name="Lakshmanan V."/>
            <person name="Athira K."/>
            <person name="Rajagopal K."/>
        </authorList>
    </citation>
    <scope>NUCLEOTIDE SEQUENCE</scope>
    <source>
        <strain evidence="5">S1</strain>
    </source>
</reference>
<evidence type="ECO:0000313" key="5">
    <source>
        <dbReference type="EMBL" id="MBO3793360.1"/>
    </source>
</evidence>
<dbReference type="Proteomes" id="UP000665181">
    <property type="component" value="Unassembled WGS sequence"/>
</dbReference>